<dbReference type="AlphaFoldDB" id="A0A1A9HU32"/>
<evidence type="ECO:0008006" key="3">
    <source>
        <dbReference type="Google" id="ProtNLM"/>
    </source>
</evidence>
<dbReference type="PROSITE" id="PS51257">
    <property type="entry name" value="PROKAR_LIPOPROTEIN"/>
    <property type="match status" value="1"/>
</dbReference>
<organism evidence="1 2">
    <name type="scientific">Candidatus Chlamydia sanziniae</name>
    <dbReference type="NCBI Taxonomy" id="1806891"/>
    <lineage>
        <taxon>Bacteria</taxon>
        <taxon>Pseudomonadati</taxon>
        <taxon>Chlamydiota</taxon>
        <taxon>Chlamydiia</taxon>
        <taxon>Chlamydiales</taxon>
        <taxon>Chlamydiaceae</taxon>
        <taxon>Chlamydia/Chlamydophila group</taxon>
        <taxon>Chlamydia</taxon>
    </lineage>
</organism>
<sequence>MKLFSYCQVIFLLSLLSVGCNYVPPHRNYILAERRSSLTVRASSWEFSLAKAVFNASSYGIEL</sequence>
<dbReference type="Proteomes" id="UP000078162">
    <property type="component" value="Chromosome"/>
</dbReference>
<name>A0A1A9HU32_9CHLA</name>
<dbReference type="OrthoDB" id="19010at2"/>
<dbReference type="PATRIC" id="fig|1806891.3.peg.178"/>
<dbReference type="RefSeq" id="WP_082904991.1">
    <property type="nucleotide sequence ID" value="NZ_CP014639.1"/>
</dbReference>
<proteinExistence type="predicted"/>
<dbReference type="EMBL" id="CP014639">
    <property type="protein sequence ID" value="ANH78355.1"/>
    <property type="molecule type" value="Genomic_DNA"/>
</dbReference>
<accession>A0A1A9HU32</accession>
<evidence type="ECO:0000313" key="2">
    <source>
        <dbReference type="Proteomes" id="UP000078162"/>
    </source>
</evidence>
<gene>
    <name evidence="1" type="ORF">Cs308_0184</name>
</gene>
<evidence type="ECO:0000313" key="1">
    <source>
        <dbReference type="EMBL" id="ANH78355.1"/>
    </source>
</evidence>
<protein>
    <recommendedName>
        <fullName evidence="3">Lipoprotein</fullName>
    </recommendedName>
</protein>
<reference evidence="1 2" key="1">
    <citation type="submission" date="2016-03" db="EMBL/GenBank/DDBJ databases">
        <title>Culture-independent genomics supports pathogen discovery for uncultivable bacteria within the genus Chlamydia.</title>
        <authorList>
            <person name="Taylor-Brown A."/>
            <person name="Bachmann N.L."/>
            <person name="Borel N."/>
            <person name="Polkinghorne A."/>
        </authorList>
    </citation>
    <scope>NUCLEOTIDE SEQUENCE [LARGE SCALE GENOMIC DNA]</scope>
    <source>
        <strain evidence="1 2">2742-308</strain>
    </source>
</reference>
<keyword evidence="2" id="KW-1185">Reference proteome</keyword>
<dbReference type="KEGG" id="csaz:Cs308_0184"/>